<feature type="region of interest" description="Disordered" evidence="1">
    <location>
        <begin position="143"/>
        <end position="173"/>
    </location>
</feature>
<dbReference type="Proteomes" id="UP000015241">
    <property type="component" value="Unassembled WGS sequence"/>
</dbReference>
<keyword evidence="3" id="KW-1185">Reference proteome</keyword>
<dbReference type="AlphaFoldDB" id="S8EVX5"/>
<feature type="region of interest" description="Disordered" evidence="1">
    <location>
        <begin position="31"/>
        <end position="73"/>
    </location>
</feature>
<dbReference type="EMBL" id="KE504257">
    <property type="protein sequence ID" value="EPS93765.1"/>
    <property type="molecule type" value="Genomic_DNA"/>
</dbReference>
<feature type="compositionally biased region" description="Acidic residues" evidence="1">
    <location>
        <begin position="60"/>
        <end position="72"/>
    </location>
</feature>
<dbReference type="HOGENOM" id="CLU_006344_5_0_1"/>
<reference evidence="2 3" key="1">
    <citation type="journal article" date="2012" name="Science">
        <title>The Paleozoic origin of enzymatic lignin decomposition reconstructed from 31 fungal genomes.</title>
        <authorList>
            <person name="Floudas D."/>
            <person name="Binder M."/>
            <person name="Riley R."/>
            <person name="Barry K."/>
            <person name="Blanchette R.A."/>
            <person name="Henrissat B."/>
            <person name="Martinez A.T."/>
            <person name="Otillar R."/>
            <person name="Spatafora J.W."/>
            <person name="Yadav J.S."/>
            <person name="Aerts A."/>
            <person name="Benoit I."/>
            <person name="Boyd A."/>
            <person name="Carlson A."/>
            <person name="Copeland A."/>
            <person name="Coutinho P.M."/>
            <person name="de Vries R.P."/>
            <person name="Ferreira P."/>
            <person name="Findley K."/>
            <person name="Foster B."/>
            <person name="Gaskell J."/>
            <person name="Glotzer D."/>
            <person name="Gorecki P."/>
            <person name="Heitman J."/>
            <person name="Hesse C."/>
            <person name="Hori C."/>
            <person name="Igarashi K."/>
            <person name="Jurgens J.A."/>
            <person name="Kallen N."/>
            <person name="Kersten P."/>
            <person name="Kohler A."/>
            <person name="Kuees U."/>
            <person name="Kumar T.K.A."/>
            <person name="Kuo A."/>
            <person name="LaButti K."/>
            <person name="Larrondo L.F."/>
            <person name="Lindquist E."/>
            <person name="Ling A."/>
            <person name="Lombard V."/>
            <person name="Lucas S."/>
            <person name="Lundell T."/>
            <person name="Martin R."/>
            <person name="McLaughlin D.J."/>
            <person name="Morgenstern I."/>
            <person name="Morin E."/>
            <person name="Murat C."/>
            <person name="Nagy L.G."/>
            <person name="Nolan M."/>
            <person name="Ohm R.A."/>
            <person name="Patyshakuliyeva A."/>
            <person name="Rokas A."/>
            <person name="Ruiz-Duenas F.J."/>
            <person name="Sabat G."/>
            <person name="Salamov A."/>
            <person name="Samejima M."/>
            <person name="Schmutz J."/>
            <person name="Slot J.C."/>
            <person name="St John F."/>
            <person name="Stenlid J."/>
            <person name="Sun H."/>
            <person name="Sun S."/>
            <person name="Syed K."/>
            <person name="Tsang A."/>
            <person name="Wiebenga A."/>
            <person name="Young D."/>
            <person name="Pisabarro A."/>
            <person name="Eastwood D.C."/>
            <person name="Martin F."/>
            <person name="Cullen D."/>
            <person name="Grigoriev I.V."/>
            <person name="Hibbett D.S."/>
        </authorList>
    </citation>
    <scope>NUCLEOTIDE SEQUENCE</scope>
    <source>
        <strain evidence="3">FP-58527</strain>
    </source>
</reference>
<dbReference type="InterPro" id="IPR041078">
    <property type="entry name" value="Plavaka"/>
</dbReference>
<sequence length="277" mass="31235">MSQSCSWYKKGKLKEIFDLGSVFEAHDGGVTIQGRRTQPEDKAFGFSEASDPLPLPMPPESDEDEEDDEEELSSVYDFIEACTAGPSRVTPAAAGPSTERMPLLLDDEEEDQYEEEDETVGEVLFTDEEVRRKWLDGRGVHANHGTCGSSDNRNNTDEEQAAGGGGSTTKNPWEPFETEMDWWFASWAIQEGIKLSSVDSALEIPGFREKLGLSYHNSRALLQRVDSLPERAEWQERWVSFKDRPGEKHLVQFRNIIQAIRALLGNPKHADKIVYRP</sequence>
<dbReference type="Pfam" id="PF18759">
    <property type="entry name" value="Plavaka"/>
    <property type="match status" value="1"/>
</dbReference>
<organism evidence="2 3">
    <name type="scientific">Fomitopsis schrenkii</name>
    <name type="common">Brown rot fungus</name>
    <dbReference type="NCBI Taxonomy" id="2126942"/>
    <lineage>
        <taxon>Eukaryota</taxon>
        <taxon>Fungi</taxon>
        <taxon>Dikarya</taxon>
        <taxon>Basidiomycota</taxon>
        <taxon>Agaricomycotina</taxon>
        <taxon>Agaricomycetes</taxon>
        <taxon>Polyporales</taxon>
        <taxon>Fomitopsis</taxon>
    </lineage>
</organism>
<dbReference type="STRING" id="743788.S8EVX5"/>
<dbReference type="InParanoid" id="S8EVX5"/>
<evidence type="ECO:0000256" key="1">
    <source>
        <dbReference type="SAM" id="MobiDB-lite"/>
    </source>
</evidence>
<gene>
    <name evidence="2" type="ORF">FOMPIDRAFT_92636</name>
</gene>
<proteinExistence type="predicted"/>
<dbReference type="OrthoDB" id="2676001at2759"/>
<name>S8EVX5_FOMSC</name>
<accession>S8EVX5</accession>
<protein>
    <submittedName>
        <fullName evidence="2">Uncharacterized protein</fullName>
    </submittedName>
</protein>
<evidence type="ECO:0000313" key="2">
    <source>
        <dbReference type="EMBL" id="EPS93765.1"/>
    </source>
</evidence>
<evidence type="ECO:0000313" key="3">
    <source>
        <dbReference type="Proteomes" id="UP000015241"/>
    </source>
</evidence>